<reference evidence="4" key="1">
    <citation type="submission" date="2012-12" db="EMBL/GenBank/DDBJ databases">
        <authorList>
            <person name="Hellsten U."/>
            <person name="Grimwood J."/>
            <person name="Chapman J.A."/>
            <person name="Shapiro H."/>
            <person name="Aerts A."/>
            <person name="Otillar R.P."/>
            <person name="Terry A.Y."/>
            <person name="Boore J.L."/>
            <person name="Simakov O."/>
            <person name="Marletaz F."/>
            <person name="Cho S.-J."/>
            <person name="Edsinger-Gonzales E."/>
            <person name="Havlak P."/>
            <person name="Kuo D.-H."/>
            <person name="Larsson T."/>
            <person name="Lv J."/>
            <person name="Arendt D."/>
            <person name="Savage R."/>
            <person name="Osoegawa K."/>
            <person name="de Jong P."/>
            <person name="Lindberg D.R."/>
            <person name="Seaver E.C."/>
            <person name="Weisblat D.A."/>
            <person name="Putnam N.H."/>
            <person name="Grigoriev I.V."/>
            <person name="Rokhsar D.S."/>
        </authorList>
    </citation>
    <scope>NUCLEOTIDE SEQUENCE</scope>
    <source>
        <strain evidence="4">I ESC-2004</strain>
    </source>
</reference>
<feature type="transmembrane region" description="Helical" evidence="1">
    <location>
        <begin position="99"/>
        <end position="124"/>
    </location>
</feature>
<protein>
    <recommendedName>
        <fullName evidence="5">MARVEL domain-containing protein</fullName>
    </recommendedName>
</protein>
<dbReference type="AlphaFoldDB" id="R7V9G4"/>
<sequence>MVDWTRLSLALLGIGFELDVLAIAIYRFTGSDGAIEAMNICGFICYTVALLLLLMIVFGVTPASRAAKIAKICFSFAACAFVIIGVAIFAARVNSKPDPYAMTLLVTSAIMALLSGIFCLLTVAGCRC</sequence>
<feature type="transmembrane region" description="Helical" evidence="1">
    <location>
        <begin position="37"/>
        <end position="60"/>
    </location>
</feature>
<feature type="transmembrane region" description="Helical" evidence="1">
    <location>
        <begin position="72"/>
        <end position="93"/>
    </location>
</feature>
<accession>R7V9G4</accession>
<dbReference type="HOGENOM" id="CLU_1961649_0_0_1"/>
<keyword evidence="4" id="KW-1185">Reference proteome</keyword>
<evidence type="ECO:0000256" key="1">
    <source>
        <dbReference type="SAM" id="Phobius"/>
    </source>
</evidence>
<organism evidence="2">
    <name type="scientific">Capitella teleta</name>
    <name type="common">Polychaete worm</name>
    <dbReference type="NCBI Taxonomy" id="283909"/>
    <lineage>
        <taxon>Eukaryota</taxon>
        <taxon>Metazoa</taxon>
        <taxon>Spiralia</taxon>
        <taxon>Lophotrochozoa</taxon>
        <taxon>Annelida</taxon>
        <taxon>Polychaeta</taxon>
        <taxon>Sedentaria</taxon>
        <taxon>Scolecida</taxon>
        <taxon>Capitellidae</taxon>
        <taxon>Capitella</taxon>
    </lineage>
</organism>
<keyword evidence="1" id="KW-1133">Transmembrane helix</keyword>
<name>R7V9G4_CAPTE</name>
<keyword evidence="1" id="KW-0472">Membrane</keyword>
<reference evidence="3" key="3">
    <citation type="submission" date="2015-06" db="UniProtKB">
        <authorList>
            <consortium name="EnsemblMetazoa"/>
        </authorList>
    </citation>
    <scope>IDENTIFICATION</scope>
</reference>
<feature type="transmembrane region" description="Helical" evidence="1">
    <location>
        <begin position="7"/>
        <end position="25"/>
    </location>
</feature>
<proteinExistence type="predicted"/>
<dbReference type="Proteomes" id="UP000014760">
    <property type="component" value="Unassembled WGS sequence"/>
</dbReference>
<evidence type="ECO:0008006" key="5">
    <source>
        <dbReference type="Google" id="ProtNLM"/>
    </source>
</evidence>
<keyword evidence="1" id="KW-0812">Transmembrane</keyword>
<evidence type="ECO:0000313" key="2">
    <source>
        <dbReference type="EMBL" id="ELU13001.1"/>
    </source>
</evidence>
<gene>
    <name evidence="2" type="ORF">CAPTEDRAFT_199734</name>
</gene>
<evidence type="ECO:0000313" key="4">
    <source>
        <dbReference type="Proteomes" id="UP000014760"/>
    </source>
</evidence>
<evidence type="ECO:0000313" key="3">
    <source>
        <dbReference type="EnsemblMetazoa" id="CapteP199734"/>
    </source>
</evidence>
<reference evidence="2 4" key="2">
    <citation type="journal article" date="2013" name="Nature">
        <title>Insights into bilaterian evolution from three spiralian genomes.</title>
        <authorList>
            <person name="Simakov O."/>
            <person name="Marletaz F."/>
            <person name="Cho S.J."/>
            <person name="Edsinger-Gonzales E."/>
            <person name="Havlak P."/>
            <person name="Hellsten U."/>
            <person name="Kuo D.H."/>
            <person name="Larsson T."/>
            <person name="Lv J."/>
            <person name="Arendt D."/>
            <person name="Savage R."/>
            <person name="Osoegawa K."/>
            <person name="de Jong P."/>
            <person name="Grimwood J."/>
            <person name="Chapman J.A."/>
            <person name="Shapiro H."/>
            <person name="Aerts A."/>
            <person name="Otillar R.P."/>
            <person name="Terry A.Y."/>
            <person name="Boore J.L."/>
            <person name="Grigoriev I.V."/>
            <person name="Lindberg D.R."/>
            <person name="Seaver E.C."/>
            <person name="Weisblat D.A."/>
            <person name="Putnam N.H."/>
            <person name="Rokhsar D.S."/>
        </authorList>
    </citation>
    <scope>NUCLEOTIDE SEQUENCE</scope>
    <source>
        <strain evidence="2 4">I ESC-2004</strain>
    </source>
</reference>
<dbReference type="EnsemblMetazoa" id="CapteT199734">
    <property type="protein sequence ID" value="CapteP199734"/>
    <property type="gene ID" value="CapteG199734"/>
</dbReference>
<dbReference type="OMA" id="NWFRATQ"/>
<dbReference type="EMBL" id="KB295566">
    <property type="protein sequence ID" value="ELU13001.1"/>
    <property type="molecule type" value="Genomic_DNA"/>
</dbReference>
<dbReference type="EMBL" id="AMQN01005267">
    <property type="status" value="NOT_ANNOTATED_CDS"/>
    <property type="molecule type" value="Genomic_DNA"/>
</dbReference>